<accession>A0A066XRY6</accession>
<comment type="caution">
    <text evidence="2">The sequence shown here is derived from an EMBL/GenBank/DDBJ whole genome shotgun (WGS) entry which is preliminary data.</text>
</comment>
<name>A0A066XRY6_COLSU</name>
<protein>
    <submittedName>
        <fullName evidence="2">Uncharacterized protein</fullName>
    </submittedName>
</protein>
<dbReference type="HOGENOM" id="CLU_2605932_0_0_1"/>
<evidence type="ECO:0000256" key="1">
    <source>
        <dbReference type="SAM" id="MobiDB-lite"/>
    </source>
</evidence>
<evidence type="ECO:0000313" key="3">
    <source>
        <dbReference type="Proteomes" id="UP000027238"/>
    </source>
</evidence>
<keyword evidence="3" id="KW-1185">Reference proteome</keyword>
<gene>
    <name evidence="2" type="ORF">CSUB01_03419</name>
</gene>
<organism evidence="2 3">
    <name type="scientific">Colletotrichum sublineola</name>
    <name type="common">Sorghum anthracnose fungus</name>
    <dbReference type="NCBI Taxonomy" id="1173701"/>
    <lineage>
        <taxon>Eukaryota</taxon>
        <taxon>Fungi</taxon>
        <taxon>Dikarya</taxon>
        <taxon>Ascomycota</taxon>
        <taxon>Pezizomycotina</taxon>
        <taxon>Sordariomycetes</taxon>
        <taxon>Hypocreomycetidae</taxon>
        <taxon>Glomerellales</taxon>
        <taxon>Glomerellaceae</taxon>
        <taxon>Colletotrichum</taxon>
        <taxon>Colletotrichum graminicola species complex</taxon>
    </lineage>
</organism>
<proteinExistence type="predicted"/>
<dbReference type="AlphaFoldDB" id="A0A066XRY6"/>
<evidence type="ECO:0000313" key="2">
    <source>
        <dbReference type="EMBL" id="KDN68521.1"/>
    </source>
</evidence>
<dbReference type="EMBL" id="JMSE01000661">
    <property type="protein sequence ID" value="KDN68521.1"/>
    <property type="molecule type" value="Genomic_DNA"/>
</dbReference>
<feature type="region of interest" description="Disordered" evidence="1">
    <location>
        <begin position="1"/>
        <end position="58"/>
    </location>
</feature>
<sequence length="79" mass="8785">MHPTVPPRRNTRSESNSLNSTPQLQHPPPRVLPQPACTRSGMDEMRPNADPTLRRGGPIHLADDRLFGIRLARGWGRAA</sequence>
<reference evidence="3" key="1">
    <citation type="journal article" date="2014" name="Genome Announc.">
        <title>Draft genome sequence of Colletotrichum sublineola, a destructive pathogen of cultivated sorghum.</title>
        <authorList>
            <person name="Baroncelli R."/>
            <person name="Sanz-Martin J.M."/>
            <person name="Rech G.E."/>
            <person name="Sukno S.A."/>
            <person name="Thon M.R."/>
        </authorList>
    </citation>
    <scope>NUCLEOTIDE SEQUENCE [LARGE SCALE GENOMIC DNA]</scope>
    <source>
        <strain evidence="3">TX430BB</strain>
    </source>
</reference>
<feature type="compositionally biased region" description="Polar residues" evidence="1">
    <location>
        <begin position="13"/>
        <end position="24"/>
    </location>
</feature>
<dbReference type="Proteomes" id="UP000027238">
    <property type="component" value="Unassembled WGS sequence"/>
</dbReference>